<feature type="non-terminal residue" evidence="2">
    <location>
        <position position="1"/>
    </location>
</feature>
<gene>
    <name evidence="2" type="ORF">S01H1_35635</name>
</gene>
<proteinExistence type="predicted"/>
<comment type="caution">
    <text evidence="2">The sequence shown here is derived from an EMBL/GenBank/DDBJ whole genome shotgun (WGS) entry which is preliminary data.</text>
</comment>
<protein>
    <recommendedName>
        <fullName evidence="1">BACON domain-containing protein</fullName>
    </recommendedName>
</protein>
<name>X0WJB8_9ZZZZ</name>
<feature type="non-terminal residue" evidence="2">
    <location>
        <position position="270"/>
    </location>
</feature>
<organism evidence="2">
    <name type="scientific">marine sediment metagenome</name>
    <dbReference type="NCBI Taxonomy" id="412755"/>
    <lineage>
        <taxon>unclassified sequences</taxon>
        <taxon>metagenomes</taxon>
        <taxon>ecological metagenomes</taxon>
    </lineage>
</organism>
<dbReference type="EMBL" id="BARS01022273">
    <property type="protein sequence ID" value="GAG12791.1"/>
    <property type="molecule type" value="Genomic_DNA"/>
</dbReference>
<accession>X0WJB8</accession>
<sequence>GVHNITLSVRDDNDPPAEASDQVVITVVEVNPAPGELAVTPAGGLDSSGNEGGPFSPDSKEYTLKNVGGEPMNWTATPSVNWVEATPPSGTLAPGATAAVTVSINSKANSLGAGSYDGNVSFTNTTNHNGDTSRVMSLTVHAPPGAILIPGSGFSGPTAQPDPVGSGPGVDAKAIARWDVVPFQTFDGDFNVGVVAFHINGIDRVEFAVDGGPWLSISEMSENARVGVWEYWAAVRASDFADGEIELRAIAYPLVGIPRVLDSLFLCANA</sequence>
<evidence type="ECO:0000313" key="2">
    <source>
        <dbReference type="EMBL" id="GAG12791.1"/>
    </source>
</evidence>
<feature type="domain" description="BACON" evidence="1">
    <location>
        <begin position="58"/>
        <end position="124"/>
    </location>
</feature>
<dbReference type="Gene3D" id="2.60.40.10">
    <property type="entry name" value="Immunoglobulins"/>
    <property type="match status" value="1"/>
</dbReference>
<evidence type="ECO:0000259" key="1">
    <source>
        <dbReference type="Pfam" id="PF19190"/>
    </source>
</evidence>
<dbReference type="InterPro" id="IPR024361">
    <property type="entry name" value="BACON"/>
</dbReference>
<dbReference type="AlphaFoldDB" id="X0WJB8"/>
<reference evidence="2" key="1">
    <citation type="journal article" date="2014" name="Front. Microbiol.">
        <title>High frequency of phylogenetically diverse reductive dehalogenase-homologous genes in deep subseafloor sedimentary metagenomes.</title>
        <authorList>
            <person name="Kawai M."/>
            <person name="Futagami T."/>
            <person name="Toyoda A."/>
            <person name="Takaki Y."/>
            <person name="Nishi S."/>
            <person name="Hori S."/>
            <person name="Arai W."/>
            <person name="Tsubouchi T."/>
            <person name="Morono Y."/>
            <person name="Uchiyama I."/>
            <person name="Ito T."/>
            <person name="Fujiyama A."/>
            <person name="Inagaki F."/>
            <person name="Takami H."/>
        </authorList>
    </citation>
    <scope>NUCLEOTIDE SEQUENCE</scope>
    <source>
        <strain evidence="2">Expedition CK06-06</strain>
    </source>
</reference>
<dbReference type="Pfam" id="PF19190">
    <property type="entry name" value="BACON_2"/>
    <property type="match status" value="1"/>
</dbReference>
<dbReference type="InterPro" id="IPR013783">
    <property type="entry name" value="Ig-like_fold"/>
</dbReference>